<gene>
    <name evidence="3" type="ORF">C8P68_104194</name>
</gene>
<keyword evidence="4" id="KW-1185">Reference proteome</keyword>
<evidence type="ECO:0000313" key="4">
    <source>
        <dbReference type="Proteomes" id="UP000244168"/>
    </source>
</evidence>
<evidence type="ECO:0000256" key="1">
    <source>
        <dbReference type="SAM" id="SignalP"/>
    </source>
</evidence>
<dbReference type="EMBL" id="QAOQ01000004">
    <property type="protein sequence ID" value="PTQ96706.1"/>
    <property type="molecule type" value="Genomic_DNA"/>
</dbReference>
<reference evidence="3 4" key="1">
    <citation type="submission" date="2018-04" db="EMBL/GenBank/DDBJ databases">
        <title>Genomic Encyclopedia of Archaeal and Bacterial Type Strains, Phase II (KMG-II): from individual species to whole genera.</title>
        <authorList>
            <person name="Goeker M."/>
        </authorList>
    </citation>
    <scope>NUCLEOTIDE SEQUENCE [LARGE SCALE GENOMIC DNA]</scope>
    <source>
        <strain evidence="3 4">DSM 26809</strain>
    </source>
</reference>
<dbReference type="Proteomes" id="UP000244168">
    <property type="component" value="Unassembled WGS sequence"/>
</dbReference>
<dbReference type="Pfam" id="PF20091">
    <property type="entry name" value="Abhydrolase_10"/>
    <property type="match status" value="1"/>
</dbReference>
<keyword evidence="1" id="KW-0732">Signal</keyword>
<sequence>MKKLLLIACSVFLFFKADAKIVRIEITSIESPAFGGRQFGNVGAYEKLRGKAYGELNPLDPQNAKITDIQLAPRNKRGMVEYSTDFYILKPINLLRGNRKLFEEIPNRGGKTFGNFNKSSGGNDPSTAEQAGDAFLMNQGYTLAWCGWDISATSENNKLTITVPVAKKADGSTITGPSYEYIESDNDRLQSYKLAYAAASTDKAHATLTYKAFLNDAPQTLPAGSWEYVNDRTIRLLPADTPFKPSGIYEFYYDAKDPLVAGIGLASTRDFVSFLRNNGFDDNGNRNPLFGNIDYTFSYTESQPARYINDFQTLGFNVDEMGRRVIDGILNWLGGGSGVGINYRFAQPGRTERNRQNHLYPEAVFPFAYPVLTDPNSGLTAGRSGGYPMPLLMPKVMEVNSANEYWVKAASLLHSDLNGNDLPDPANVRFYLLSGMQHGRGHGKGVTQQLQNPTRPDAVLRALFVDLDEWVTKNIAPPESQVPRRNNGTAALAVAQHGSLTGTVAQKELGWPIFRG</sequence>
<protein>
    <recommendedName>
        <fullName evidence="2">Alpha/beta hydrolase domain-containing protein</fullName>
    </recommendedName>
</protein>
<dbReference type="OrthoDB" id="222879at2"/>
<proteinExistence type="predicted"/>
<feature type="chain" id="PRO_5015395767" description="Alpha/beta hydrolase domain-containing protein" evidence="1">
    <location>
        <begin position="20"/>
        <end position="516"/>
    </location>
</feature>
<organism evidence="3 4">
    <name type="scientific">Mucilaginibacter yixingensis</name>
    <dbReference type="NCBI Taxonomy" id="1295612"/>
    <lineage>
        <taxon>Bacteria</taxon>
        <taxon>Pseudomonadati</taxon>
        <taxon>Bacteroidota</taxon>
        <taxon>Sphingobacteriia</taxon>
        <taxon>Sphingobacteriales</taxon>
        <taxon>Sphingobacteriaceae</taxon>
        <taxon>Mucilaginibacter</taxon>
    </lineage>
</organism>
<name>A0A2T5J9H0_9SPHI</name>
<feature type="signal peptide" evidence="1">
    <location>
        <begin position="1"/>
        <end position="19"/>
    </location>
</feature>
<dbReference type="RefSeq" id="WP_146166532.1">
    <property type="nucleotide sequence ID" value="NZ_CP160205.1"/>
</dbReference>
<evidence type="ECO:0000313" key="3">
    <source>
        <dbReference type="EMBL" id="PTQ96706.1"/>
    </source>
</evidence>
<evidence type="ECO:0000259" key="2">
    <source>
        <dbReference type="Pfam" id="PF20091"/>
    </source>
</evidence>
<feature type="domain" description="Alpha/beta hydrolase" evidence="2">
    <location>
        <begin position="273"/>
        <end position="502"/>
    </location>
</feature>
<dbReference type="InterPro" id="IPR045394">
    <property type="entry name" value="Abhydrolase_dom"/>
</dbReference>
<dbReference type="AlphaFoldDB" id="A0A2T5J9H0"/>
<accession>A0A2T5J9H0</accession>
<comment type="caution">
    <text evidence="3">The sequence shown here is derived from an EMBL/GenBank/DDBJ whole genome shotgun (WGS) entry which is preliminary data.</text>
</comment>